<keyword evidence="3" id="KW-1185">Reference proteome</keyword>
<feature type="region of interest" description="Disordered" evidence="1">
    <location>
        <begin position="139"/>
        <end position="229"/>
    </location>
</feature>
<feature type="compositionally biased region" description="Basic and acidic residues" evidence="1">
    <location>
        <begin position="184"/>
        <end position="198"/>
    </location>
</feature>
<dbReference type="AlphaFoldDB" id="A0AAP0LHG0"/>
<organism evidence="2 3">
    <name type="scientific">Stephania yunnanensis</name>
    <dbReference type="NCBI Taxonomy" id="152371"/>
    <lineage>
        <taxon>Eukaryota</taxon>
        <taxon>Viridiplantae</taxon>
        <taxon>Streptophyta</taxon>
        <taxon>Embryophyta</taxon>
        <taxon>Tracheophyta</taxon>
        <taxon>Spermatophyta</taxon>
        <taxon>Magnoliopsida</taxon>
        <taxon>Ranunculales</taxon>
        <taxon>Menispermaceae</taxon>
        <taxon>Menispermoideae</taxon>
        <taxon>Cissampelideae</taxon>
        <taxon>Stephania</taxon>
    </lineage>
</organism>
<protein>
    <submittedName>
        <fullName evidence="2">Uncharacterized protein</fullName>
    </submittedName>
</protein>
<dbReference type="Proteomes" id="UP001420932">
    <property type="component" value="Unassembled WGS sequence"/>
</dbReference>
<feature type="compositionally biased region" description="Basic and acidic residues" evidence="1">
    <location>
        <begin position="142"/>
        <end position="170"/>
    </location>
</feature>
<comment type="caution">
    <text evidence="2">The sequence shown here is derived from an EMBL/GenBank/DDBJ whole genome shotgun (WGS) entry which is preliminary data.</text>
</comment>
<reference evidence="2 3" key="1">
    <citation type="submission" date="2024-01" db="EMBL/GenBank/DDBJ databases">
        <title>Genome assemblies of Stephania.</title>
        <authorList>
            <person name="Yang L."/>
        </authorList>
    </citation>
    <scope>NUCLEOTIDE SEQUENCE [LARGE SCALE GENOMIC DNA]</scope>
    <source>
        <strain evidence="2">YNDBR</strain>
        <tissue evidence="2">Leaf</tissue>
    </source>
</reference>
<evidence type="ECO:0000313" key="3">
    <source>
        <dbReference type="Proteomes" id="UP001420932"/>
    </source>
</evidence>
<gene>
    <name evidence="2" type="ORF">Syun_001249</name>
</gene>
<proteinExistence type="predicted"/>
<evidence type="ECO:0000313" key="2">
    <source>
        <dbReference type="EMBL" id="KAK9169109.1"/>
    </source>
</evidence>
<feature type="compositionally biased region" description="Gly residues" evidence="1">
    <location>
        <begin position="219"/>
        <end position="229"/>
    </location>
</feature>
<name>A0AAP0LHG0_9MAGN</name>
<accession>A0AAP0LHG0</accession>
<evidence type="ECO:0000256" key="1">
    <source>
        <dbReference type="SAM" id="MobiDB-lite"/>
    </source>
</evidence>
<sequence>MEERYGSMKALIMQTMGINISASRPPLLRNGAHHLNRLREGSYVVDTQHLAGRTSRLTANPPPPVCGSKFGFTTRASSSHMGDDEFIPRFFHRDQPLPAFSEGAISAPRHRLPETDAENLCVGFGRDAGVGDVGVTGLGCRGDGELGGERARTEERKGGQPSHVDQRDTAEEVEAVEEGLVALSREESGHEAGERGGERGAAAAGHQSSLRRRKRRSSEGGGGMYGRKN</sequence>
<dbReference type="EMBL" id="JBBNAF010000001">
    <property type="protein sequence ID" value="KAK9169109.1"/>
    <property type="molecule type" value="Genomic_DNA"/>
</dbReference>